<evidence type="ECO:0000313" key="3">
    <source>
        <dbReference type="Proteomes" id="UP001178461"/>
    </source>
</evidence>
<proteinExistence type="predicted"/>
<sequence>MKGEEPCSCPHKFLSSRFGKGCSGGFLAELGLFATWPFLLQPPPPQHQEGQPHFVWGPQQFLPGQGLSMPSPLGFWETLHSLPGPKPGSSLNPPPPPPKPLQWPAVGPCGPPRPRAEWAGGPGPAVGAPRISPGKEGFLAGMILSFASKSVG</sequence>
<reference evidence="2" key="1">
    <citation type="submission" date="2022-12" db="EMBL/GenBank/DDBJ databases">
        <authorList>
            <person name="Alioto T."/>
            <person name="Alioto T."/>
            <person name="Gomez Garrido J."/>
        </authorList>
    </citation>
    <scope>NUCLEOTIDE SEQUENCE</scope>
</reference>
<gene>
    <name evidence="2" type="ORF">PODLI_1B007911</name>
</gene>
<dbReference type="Proteomes" id="UP001178461">
    <property type="component" value="Chromosome 7"/>
</dbReference>
<keyword evidence="3" id="KW-1185">Reference proteome</keyword>
<dbReference type="AlphaFoldDB" id="A0AA35KIE6"/>
<feature type="compositionally biased region" description="Low complexity" evidence="1">
    <location>
        <begin position="81"/>
        <end position="91"/>
    </location>
</feature>
<feature type="region of interest" description="Disordered" evidence="1">
    <location>
        <begin position="43"/>
        <end position="130"/>
    </location>
</feature>
<evidence type="ECO:0000256" key="1">
    <source>
        <dbReference type="SAM" id="MobiDB-lite"/>
    </source>
</evidence>
<accession>A0AA35KIE6</accession>
<protein>
    <submittedName>
        <fullName evidence="2">Uncharacterized protein</fullName>
    </submittedName>
</protein>
<evidence type="ECO:0000313" key="2">
    <source>
        <dbReference type="EMBL" id="CAI5778760.1"/>
    </source>
</evidence>
<name>A0AA35KIE6_9SAUR</name>
<organism evidence="2 3">
    <name type="scientific">Podarcis lilfordi</name>
    <name type="common">Lilford's wall lizard</name>
    <dbReference type="NCBI Taxonomy" id="74358"/>
    <lineage>
        <taxon>Eukaryota</taxon>
        <taxon>Metazoa</taxon>
        <taxon>Chordata</taxon>
        <taxon>Craniata</taxon>
        <taxon>Vertebrata</taxon>
        <taxon>Euteleostomi</taxon>
        <taxon>Lepidosauria</taxon>
        <taxon>Squamata</taxon>
        <taxon>Bifurcata</taxon>
        <taxon>Unidentata</taxon>
        <taxon>Episquamata</taxon>
        <taxon>Laterata</taxon>
        <taxon>Lacertibaenia</taxon>
        <taxon>Lacertidae</taxon>
        <taxon>Podarcis</taxon>
    </lineage>
</organism>
<dbReference type="EMBL" id="OX395132">
    <property type="protein sequence ID" value="CAI5778760.1"/>
    <property type="molecule type" value="Genomic_DNA"/>
</dbReference>
<feature type="compositionally biased region" description="Pro residues" evidence="1">
    <location>
        <begin position="92"/>
        <end position="101"/>
    </location>
</feature>